<dbReference type="PANTHER" id="PTHR47331">
    <property type="entry name" value="PHD-TYPE DOMAIN-CONTAINING PROTEIN"/>
    <property type="match status" value="1"/>
</dbReference>
<dbReference type="RefSeq" id="XP_058983613.1">
    <property type="nucleotide sequence ID" value="XM_059127630.1"/>
</dbReference>
<dbReference type="InterPro" id="IPR043502">
    <property type="entry name" value="DNA/RNA_pol_sf"/>
</dbReference>
<dbReference type="InterPro" id="IPR000477">
    <property type="entry name" value="RT_dom"/>
</dbReference>
<gene>
    <name evidence="3" type="primary">LOC131804577</name>
</gene>
<evidence type="ECO:0000259" key="1">
    <source>
        <dbReference type="PROSITE" id="PS50175"/>
    </source>
</evidence>
<dbReference type="SUPFAM" id="SSF56672">
    <property type="entry name" value="DNA/RNA polymerases"/>
    <property type="match status" value="1"/>
</dbReference>
<dbReference type="CDD" id="cd01644">
    <property type="entry name" value="RT_pepA17"/>
    <property type="match status" value="1"/>
</dbReference>
<dbReference type="PANTHER" id="PTHR47331:SF1">
    <property type="entry name" value="GAG-LIKE PROTEIN"/>
    <property type="match status" value="1"/>
</dbReference>
<dbReference type="Pfam" id="PF00078">
    <property type="entry name" value="RVT_1"/>
    <property type="match status" value="1"/>
</dbReference>
<dbReference type="PROSITE" id="PS50175">
    <property type="entry name" value="ASP_PROT_RETROV"/>
    <property type="match status" value="1"/>
</dbReference>
<dbReference type="Pfam" id="PF05380">
    <property type="entry name" value="Peptidase_A17"/>
    <property type="match status" value="1"/>
</dbReference>
<dbReference type="Gene3D" id="3.30.70.270">
    <property type="match status" value="1"/>
</dbReference>
<feature type="domain" description="Peptidase A2" evidence="1">
    <location>
        <begin position="564"/>
        <end position="600"/>
    </location>
</feature>
<dbReference type="InterPro" id="IPR008042">
    <property type="entry name" value="Retrotrans_Pao"/>
</dbReference>
<proteinExistence type="predicted"/>
<dbReference type="InterPro" id="IPR043128">
    <property type="entry name" value="Rev_trsase/Diguanyl_cyclase"/>
</dbReference>
<dbReference type="InterPro" id="IPR005312">
    <property type="entry name" value="DUF1759"/>
</dbReference>
<dbReference type="GeneID" id="131804577"/>
<name>A0ABM3VCU4_MUSDO</name>
<evidence type="ECO:0000313" key="2">
    <source>
        <dbReference type="Proteomes" id="UP001652621"/>
    </source>
</evidence>
<protein>
    <submittedName>
        <fullName evidence="3">Uncharacterized protein LOC131804577</fullName>
    </submittedName>
</protein>
<keyword evidence="2" id="KW-1185">Reference proteome</keyword>
<dbReference type="InterPro" id="IPR001995">
    <property type="entry name" value="Peptidase_A2_cat"/>
</dbReference>
<organism evidence="2 3">
    <name type="scientific">Musca domestica</name>
    <name type="common">House fly</name>
    <dbReference type="NCBI Taxonomy" id="7370"/>
    <lineage>
        <taxon>Eukaryota</taxon>
        <taxon>Metazoa</taxon>
        <taxon>Ecdysozoa</taxon>
        <taxon>Arthropoda</taxon>
        <taxon>Hexapoda</taxon>
        <taxon>Insecta</taxon>
        <taxon>Pterygota</taxon>
        <taxon>Neoptera</taxon>
        <taxon>Endopterygota</taxon>
        <taxon>Diptera</taxon>
        <taxon>Brachycera</taxon>
        <taxon>Muscomorpha</taxon>
        <taxon>Muscoidea</taxon>
        <taxon>Muscidae</taxon>
        <taxon>Musca</taxon>
    </lineage>
</organism>
<dbReference type="Pfam" id="PF12259">
    <property type="entry name" value="Baculo_F"/>
    <property type="match status" value="1"/>
</dbReference>
<reference evidence="3" key="1">
    <citation type="submission" date="2025-08" db="UniProtKB">
        <authorList>
            <consortium name="RefSeq"/>
        </authorList>
    </citation>
    <scope>IDENTIFICATION</scope>
    <source>
        <strain evidence="3">Aabys</strain>
        <tissue evidence="3">Whole body</tissue>
    </source>
</reference>
<accession>A0ABM3VCU4</accession>
<evidence type="ECO:0000313" key="3">
    <source>
        <dbReference type="RefSeq" id="XP_058983613.1"/>
    </source>
</evidence>
<sequence>MTNVQELISQQEERGSNFEKFVSTIKKAPLERRTEEFYKSKLDELRLLWQNFEKAENRISDDPSLSEDDPYIARNLYRTIGEKFSSTMEYIDAEMKKLRSAKSKPVPTLREKSTEVVAGDKIPSRVDGLVRMINARMSALSRHLQGLGTIEAEQPKQLYSIKEDTIKKLWNQITELYDEILQQIEDPSKIGLSQENYDMLEDSVQDNLIKLAVLKDKCSETVTIAPQLGSDIIAHSSLPLPKVTIPQVNGDCLKWRQFYELFLEMVDKQSLPSVQKMWYLKTNLSGEAGKLISRLYLTEDNYKTAWMLLQERYNNKRVLVSTLVERILNQPNGTSSTASIKALHDTTKECMLALNNLQIDTTSWDALLIQLITKKLDHALYIRFMQSLANPKEVPTMKELFSFLELQFESMESIGKAASTHKGSIKTVSSVISVEDHRSCKLCKNDSHPIYHCKKFLAMTEGERLKWIQQHKLCVNCFKSDHAAKTCFSGNCKICSNKHNTLLHLPKKSQPSPKASNQSPPTKIDIAPVNVTAVSSASAEDQKNVILATARVIIKATNGMSGEFRAVLDSGSQVNIVTERLIQKLSLRTADASLSISGVGRIQKKAYHRVNIQMLSSNSEFSTNLETFVLPTIIPPQPNHDLDIQNWQIPKNIRLADPNFNVQGKIDILLGAEFYFSLMQPGTIKLYGHQPILQNTALGWIVGGLIQQSSTDDTSAALTCAISSETSLEQAIEKLWKLEEVESTEKVMSPLETLCESHFNQHVKTDQNGRFIVSLPFQESPTALGKSHAMAYNRFMSLERRLLQKEDIRSQYIKFMREYEQLGHMQKIDVCTVSNPKYFIPHHCVLKPDSTTTKLRVVFDASAKTSSGQSLNDLMYTGPIVQSELFSILLRFRLPKFVFTTDIEKMYRQILMHPDDQRYQLIIWREDPSHPVSYYKLNTVTYGTRSAPYLATKCLQKIANENMERCPLGSQMLKDTFYMDDGLGGADSLSTAIEIQKELITILKQHGFILRKWSSNTPKLLKDIPHSDREVNLDLNESQTIKNLGLYWTPQTDQFSVKTNIDHNEIISKRVVTSELAKLFDPFGLLAPIVVKAKIFIQQLWQHTLDWDEALPEKLCATWKTFRRELEGLNNFKIPRHVFCGEIPTKIQLHVFADTSERAFGAAIYIRFIGKDGRVVVRLICAKSRVAPLRKQTLPRLELCAAVVAAQLATRVKNDLRLQNSPMFLWTDSEIVLAWIKSKSNVYKTFVANRVSTIQNLTLPEQWNHVKSKENPADILSRGLSPADLPKCRLWFHGPVFLHGKEELWPTKFSPQEDITNSMELKTAATTSIVASDMHLIHMIEHKNSFRKLQRILAYVLRFTGNARMQKAHRPQHIAVSSNELDDSLRLIIQAVQSSEFAADINALKAEKQINKHSSLCSLSPFLDDEGILRVGGRLEHAMLQMDAKHQMILPYNDPLVKLLFKTVHEENKHNNDIAEESDQFNNSQLFGLLSTHLMLSAINLQRTQAEIINVLTDTHHGKISPLLLAPHQLKEEISVIMANLPISHALPTSGDNLIQLYKLMSVKGAVTKYEIIFEVKIPLVNQQFFELFKIVAVPTIQNDTLIAIQPETEYISTDAHREECILVKSEDISSCLKPNDDEYICRSQQSKLKKNALVNTCEINIFNNQSTSNCCLHKITGTAVWSQLHHQNKWIFATTADIESSMVCGSETNLIIIKNSGIMEIGPTCVIKNKIVTIHGHFAASSSLHTSYVRLKGIQYISRQEEIEKVSTNTNTTSYKIHQEELDNIQKQLHESTLKHLPQLIHSLNQHHHAVSYASLVCCILILLGQLSWRIHTKFKKPSQFIPTPAIRSHQSTIDVTMESFPHASNPSAIIEQCQRGGEC</sequence>
<dbReference type="InterPro" id="IPR022048">
    <property type="entry name" value="Envelope_fusion-like"/>
</dbReference>
<dbReference type="Proteomes" id="UP001652621">
    <property type="component" value="Unplaced"/>
</dbReference>
<dbReference type="Gene3D" id="3.10.10.10">
    <property type="entry name" value="HIV Type 1 Reverse Transcriptase, subunit A, domain 1"/>
    <property type="match status" value="1"/>
</dbReference>
<dbReference type="Pfam" id="PF03564">
    <property type="entry name" value="DUF1759"/>
    <property type="match status" value="1"/>
</dbReference>